<proteinExistence type="predicted"/>
<dbReference type="EMBL" id="JAAWVT010000006">
    <property type="protein sequence ID" value="NKG21701.1"/>
    <property type="molecule type" value="Genomic_DNA"/>
</dbReference>
<comment type="caution">
    <text evidence="1">The sequence shown here is derived from an EMBL/GenBank/DDBJ whole genome shotgun (WGS) entry which is preliminary data.</text>
</comment>
<reference evidence="1 2" key="1">
    <citation type="submission" date="2020-04" db="EMBL/GenBank/DDBJ databases">
        <title>Paeniglutamicibacter sp. ANT13_2, a novel actinomycete isolated from sediment in Antarctica.</title>
        <authorList>
            <person name="Sakdapetsiri C."/>
            <person name="Pinyakong O."/>
        </authorList>
    </citation>
    <scope>NUCLEOTIDE SEQUENCE [LARGE SCALE GENOMIC DNA]</scope>
    <source>
        <strain evidence="1 2">ANT13_2</strain>
    </source>
</reference>
<evidence type="ECO:0008006" key="3">
    <source>
        <dbReference type="Google" id="ProtNLM"/>
    </source>
</evidence>
<organism evidence="1 2">
    <name type="scientific">Paeniglutamicibacter terrestris</name>
    <dbReference type="NCBI Taxonomy" id="2723403"/>
    <lineage>
        <taxon>Bacteria</taxon>
        <taxon>Bacillati</taxon>
        <taxon>Actinomycetota</taxon>
        <taxon>Actinomycetes</taxon>
        <taxon>Micrococcales</taxon>
        <taxon>Micrococcaceae</taxon>
        <taxon>Paeniglutamicibacter</taxon>
    </lineage>
</organism>
<protein>
    <recommendedName>
        <fullName evidence="3">Flagellar protein FlgN</fullName>
    </recommendedName>
</protein>
<name>A0ABX1G803_9MICC</name>
<accession>A0ABX1G803</accession>
<dbReference type="RefSeq" id="WP_168152535.1">
    <property type="nucleotide sequence ID" value="NZ_JAAWVT010000006.1"/>
</dbReference>
<evidence type="ECO:0000313" key="1">
    <source>
        <dbReference type="EMBL" id="NKG21701.1"/>
    </source>
</evidence>
<keyword evidence="2" id="KW-1185">Reference proteome</keyword>
<sequence length="107" mass="11963">MADEIYLARLEEIVTDLGNSIKEFEDASKIVSGIASSVGNPMGKGKLKDRVEDFENDWNKNRDELVEKLDGVHTHLKDIKDGFEKWDLDAQKAFLNSPVSNEPAASK</sequence>
<gene>
    <name evidence="1" type="ORF">HED64_13420</name>
</gene>
<dbReference type="Proteomes" id="UP000746595">
    <property type="component" value="Unassembled WGS sequence"/>
</dbReference>
<evidence type="ECO:0000313" key="2">
    <source>
        <dbReference type="Proteomes" id="UP000746595"/>
    </source>
</evidence>